<dbReference type="InterPro" id="IPR008207">
    <property type="entry name" value="Sig_transdc_His_kin_Hpt_dom"/>
</dbReference>
<dbReference type="Gene3D" id="1.20.120.160">
    <property type="entry name" value="HPT domain"/>
    <property type="match status" value="1"/>
</dbReference>
<proteinExistence type="predicted"/>
<name>A0ABT6U5U4_9GAMM</name>
<feature type="modified residue" description="Phosphohistidine" evidence="2">
    <location>
        <position position="56"/>
    </location>
</feature>
<organism evidence="4 5">
    <name type="scientific">Pseudoalteromonas shioyasakiensis</name>
    <dbReference type="NCBI Taxonomy" id="1190813"/>
    <lineage>
        <taxon>Bacteria</taxon>
        <taxon>Pseudomonadati</taxon>
        <taxon>Pseudomonadota</taxon>
        <taxon>Gammaproteobacteria</taxon>
        <taxon>Alteromonadales</taxon>
        <taxon>Pseudoalteromonadaceae</taxon>
        <taxon>Pseudoalteromonas</taxon>
    </lineage>
</organism>
<comment type="caution">
    <text evidence="4">The sequence shown here is derived from an EMBL/GenBank/DDBJ whole genome shotgun (WGS) entry which is preliminary data.</text>
</comment>
<dbReference type="InterPro" id="IPR036641">
    <property type="entry name" value="HPT_dom_sf"/>
</dbReference>
<keyword evidence="5" id="KW-1185">Reference proteome</keyword>
<protein>
    <recommendedName>
        <fullName evidence="3">HPt domain-containing protein</fullName>
    </recommendedName>
</protein>
<keyword evidence="2" id="KW-0597">Phosphoprotein</keyword>
<evidence type="ECO:0000259" key="3">
    <source>
        <dbReference type="PROSITE" id="PS50894"/>
    </source>
</evidence>
<gene>
    <name evidence="4" type="ORF">MKZ47_21060</name>
</gene>
<feature type="domain" description="HPt" evidence="3">
    <location>
        <begin position="15"/>
        <end position="106"/>
    </location>
</feature>
<dbReference type="Proteomes" id="UP001156974">
    <property type="component" value="Unassembled WGS sequence"/>
</dbReference>
<dbReference type="SUPFAM" id="SSF47226">
    <property type="entry name" value="Histidine-containing phosphotransfer domain, HPT domain"/>
    <property type="match status" value="1"/>
</dbReference>
<keyword evidence="1" id="KW-0902">Two-component regulatory system</keyword>
<accession>A0ABT6U5U4</accession>
<dbReference type="RefSeq" id="WP_175080763.1">
    <property type="nucleotide sequence ID" value="NZ_JAKUMG010000027.1"/>
</dbReference>
<reference evidence="4 5" key="1">
    <citation type="submission" date="2022-02" db="EMBL/GenBank/DDBJ databases">
        <title>Genome analysis of Beneficial Microorganisms for Coral consortium from Pocillopora damicornis.</title>
        <authorList>
            <person name="Rosado P.M."/>
            <person name="Cardoso P.M."/>
            <person name="Rosado J.G."/>
            <person name="Schultz J."/>
            <person name="Rocha U."/>
            <person name="Costa T.K."/>
            <person name="Peixoto R.S."/>
        </authorList>
    </citation>
    <scope>NUCLEOTIDE SEQUENCE [LARGE SCALE GENOMIC DNA]</scope>
    <source>
        <strain evidence="4 5">BMC5</strain>
    </source>
</reference>
<sequence length="110" mass="12310">MINTTKIEQLKCDVGTDIFLELASHFANELEQQLKSLKLVSTENKDGQDSIHDTLHTLKNTASLYGADSLANMASQYYEKDDVNSVEVIELCIEISNSRRDFLKAISLGE</sequence>
<dbReference type="PROSITE" id="PS50894">
    <property type="entry name" value="HPT"/>
    <property type="match status" value="1"/>
</dbReference>
<evidence type="ECO:0000313" key="4">
    <source>
        <dbReference type="EMBL" id="MDI4671553.1"/>
    </source>
</evidence>
<evidence type="ECO:0000256" key="1">
    <source>
        <dbReference type="ARBA" id="ARBA00023012"/>
    </source>
</evidence>
<evidence type="ECO:0000313" key="5">
    <source>
        <dbReference type="Proteomes" id="UP001156974"/>
    </source>
</evidence>
<evidence type="ECO:0000256" key="2">
    <source>
        <dbReference type="PROSITE-ProRule" id="PRU00110"/>
    </source>
</evidence>
<dbReference type="EMBL" id="JAKUMG010000027">
    <property type="protein sequence ID" value="MDI4671553.1"/>
    <property type="molecule type" value="Genomic_DNA"/>
</dbReference>